<dbReference type="EMBL" id="JAZGQO010000009">
    <property type="protein sequence ID" value="KAK6178007.1"/>
    <property type="molecule type" value="Genomic_DNA"/>
</dbReference>
<evidence type="ECO:0000313" key="1">
    <source>
        <dbReference type="EMBL" id="KAK6178007.1"/>
    </source>
</evidence>
<name>A0AAN8JII7_PATCE</name>
<proteinExistence type="predicted"/>
<comment type="caution">
    <text evidence="1">The sequence shown here is derived from an EMBL/GenBank/DDBJ whole genome shotgun (WGS) entry which is preliminary data.</text>
</comment>
<accession>A0AAN8JII7</accession>
<organism evidence="1 2">
    <name type="scientific">Patella caerulea</name>
    <name type="common">Rayed Mediterranean limpet</name>
    <dbReference type="NCBI Taxonomy" id="87958"/>
    <lineage>
        <taxon>Eukaryota</taxon>
        <taxon>Metazoa</taxon>
        <taxon>Spiralia</taxon>
        <taxon>Lophotrochozoa</taxon>
        <taxon>Mollusca</taxon>
        <taxon>Gastropoda</taxon>
        <taxon>Patellogastropoda</taxon>
        <taxon>Patelloidea</taxon>
        <taxon>Patellidae</taxon>
        <taxon>Patella</taxon>
    </lineage>
</organism>
<evidence type="ECO:0000313" key="2">
    <source>
        <dbReference type="Proteomes" id="UP001347796"/>
    </source>
</evidence>
<sequence length="91" mass="9923">MSHVPFDLGFKSVTWNYPESGHGKGPADGVGAAIKTAADRLVVHGTDITNADELLDAMESQTTIKMSKIDPDRMDFFKQRLAKQTISSVKT</sequence>
<dbReference type="AlphaFoldDB" id="A0AAN8JII7"/>
<protein>
    <submittedName>
        <fullName evidence="1">Uncharacterized protein</fullName>
    </submittedName>
</protein>
<gene>
    <name evidence="1" type="ORF">SNE40_012853</name>
</gene>
<dbReference type="Proteomes" id="UP001347796">
    <property type="component" value="Unassembled WGS sequence"/>
</dbReference>
<keyword evidence="2" id="KW-1185">Reference proteome</keyword>
<reference evidence="1 2" key="1">
    <citation type="submission" date="2024-01" db="EMBL/GenBank/DDBJ databases">
        <title>The genome of the rayed Mediterranean limpet Patella caerulea (Linnaeus, 1758).</title>
        <authorList>
            <person name="Anh-Thu Weber A."/>
            <person name="Halstead-Nussloch G."/>
        </authorList>
    </citation>
    <scope>NUCLEOTIDE SEQUENCE [LARGE SCALE GENOMIC DNA]</scope>
    <source>
        <strain evidence="1">AATW-2023a</strain>
        <tissue evidence="1">Whole specimen</tissue>
    </source>
</reference>